<gene>
    <name evidence="1" type="ORF">H9Q79_14215</name>
</gene>
<organism evidence="1 2">
    <name type="scientific">Wansuia hejianensis</name>
    <dbReference type="NCBI Taxonomy" id="2763667"/>
    <lineage>
        <taxon>Bacteria</taxon>
        <taxon>Bacillati</taxon>
        <taxon>Bacillota</taxon>
        <taxon>Clostridia</taxon>
        <taxon>Lachnospirales</taxon>
        <taxon>Lachnospiraceae</taxon>
        <taxon>Wansuia</taxon>
    </lineage>
</organism>
<dbReference type="AlphaFoldDB" id="A0A7G9GB48"/>
<accession>A0A7G9GB48</accession>
<dbReference type="KEGG" id="whj:H9Q79_14215"/>
<dbReference type="RefSeq" id="WP_147371492.1">
    <property type="nucleotide sequence ID" value="NZ_CP060635.1"/>
</dbReference>
<dbReference type="Gene3D" id="3.30.40.190">
    <property type="match status" value="1"/>
</dbReference>
<evidence type="ECO:0000313" key="2">
    <source>
        <dbReference type="Proteomes" id="UP000515860"/>
    </source>
</evidence>
<protein>
    <submittedName>
        <fullName evidence="1">Uncharacterized protein</fullName>
    </submittedName>
</protein>
<name>A0A7G9GB48_9FIRM</name>
<sequence>MTGYPKQEWKKKRIRHRRSILPSAHNGSCFLCALLHEDERQKRVLHTHHVFGGPNRKASEQYGLTVPLCPEHHTQGKEAAHRNQEIAALLHRLGQEAFEKRFPDLDFLEIFGRNYK</sequence>
<evidence type="ECO:0000313" key="1">
    <source>
        <dbReference type="EMBL" id="QNM08030.1"/>
    </source>
</evidence>
<keyword evidence="2" id="KW-1185">Reference proteome</keyword>
<dbReference type="EMBL" id="CP060635">
    <property type="protein sequence ID" value="QNM08030.1"/>
    <property type="molecule type" value="Genomic_DNA"/>
</dbReference>
<proteinExistence type="predicted"/>
<reference evidence="1 2" key="1">
    <citation type="submission" date="2020-08" db="EMBL/GenBank/DDBJ databases">
        <authorList>
            <person name="Liu C."/>
            <person name="Sun Q."/>
        </authorList>
    </citation>
    <scope>NUCLEOTIDE SEQUENCE [LARGE SCALE GENOMIC DNA]</scope>
    <source>
        <strain evidence="1 2">NSJ-29</strain>
    </source>
</reference>
<dbReference type="Proteomes" id="UP000515860">
    <property type="component" value="Chromosome"/>
</dbReference>